<evidence type="ECO:0000256" key="11">
    <source>
        <dbReference type="PIRSR" id="PIRSR016308-1"/>
    </source>
</evidence>
<evidence type="ECO:0000256" key="15">
    <source>
        <dbReference type="RuleBase" id="RU366025"/>
    </source>
</evidence>
<dbReference type="GO" id="GO:0006508">
    <property type="term" value="P:proteolysis"/>
    <property type="evidence" value="ECO:0007669"/>
    <property type="project" value="UniProtKB-KW"/>
</dbReference>
<evidence type="ECO:0000256" key="12">
    <source>
        <dbReference type="PIRSR" id="PIRSR016308-2"/>
    </source>
</evidence>
<dbReference type="EC" id="3.4.19.12" evidence="15"/>
<dbReference type="SUPFAM" id="SSF54001">
    <property type="entry name" value="Cysteine proteinases"/>
    <property type="match status" value="1"/>
</dbReference>
<dbReference type="AlphaFoldDB" id="A0AA88YUR9"/>
<dbReference type="InterPro" id="IPR028889">
    <property type="entry name" value="USP"/>
</dbReference>
<keyword evidence="5" id="KW-0677">Repeat</keyword>
<evidence type="ECO:0000256" key="2">
    <source>
        <dbReference type="ARBA" id="ARBA00009085"/>
    </source>
</evidence>
<feature type="binding site" evidence="12">
    <location>
        <position position="132"/>
    </location>
    <ligand>
        <name>substrate</name>
    </ligand>
</feature>
<keyword evidence="3 15" id="KW-0645">Protease</keyword>
<keyword evidence="6 14" id="KW-0863">Zinc-finger</keyword>
<evidence type="ECO:0000256" key="6">
    <source>
        <dbReference type="ARBA" id="ARBA00022771"/>
    </source>
</evidence>
<evidence type="ECO:0000259" key="17">
    <source>
        <dbReference type="PROSITE" id="PS50235"/>
    </source>
</evidence>
<dbReference type="SUPFAM" id="SSF46934">
    <property type="entry name" value="UBA-like"/>
    <property type="match status" value="1"/>
</dbReference>
<dbReference type="Pfam" id="PF17807">
    <property type="entry name" value="zf-UBP_var"/>
    <property type="match status" value="1"/>
</dbReference>
<comment type="catalytic activity">
    <reaction evidence="1 15">
        <text>Thiol-dependent hydrolysis of ester, thioester, amide, peptide and isopeptide bonds formed by the C-terminal Gly of ubiquitin (a 76-residue protein attached to proteins as an intracellular targeting signal).</text>
        <dbReference type="EC" id="3.4.19.12"/>
    </reaction>
</comment>
<evidence type="ECO:0000256" key="1">
    <source>
        <dbReference type="ARBA" id="ARBA00000707"/>
    </source>
</evidence>
<dbReference type="PROSITE" id="PS50271">
    <property type="entry name" value="ZF_UBP"/>
    <property type="match status" value="1"/>
</dbReference>
<dbReference type="Pfam" id="PF00443">
    <property type="entry name" value="UCH"/>
    <property type="match status" value="1"/>
</dbReference>
<dbReference type="InterPro" id="IPR038765">
    <property type="entry name" value="Papain-like_cys_pep_sf"/>
</dbReference>
<dbReference type="PROSITE" id="PS00973">
    <property type="entry name" value="USP_2"/>
    <property type="match status" value="1"/>
</dbReference>
<keyword evidence="20" id="KW-1185">Reference proteome</keyword>
<evidence type="ECO:0000256" key="13">
    <source>
        <dbReference type="PIRSR" id="PIRSR016308-3"/>
    </source>
</evidence>
<dbReference type="SMART" id="SM00165">
    <property type="entry name" value="UBA"/>
    <property type="match status" value="2"/>
</dbReference>
<dbReference type="Pfam" id="PF00627">
    <property type="entry name" value="UBA"/>
    <property type="match status" value="2"/>
</dbReference>
<dbReference type="InterPro" id="IPR018200">
    <property type="entry name" value="USP_CS"/>
</dbReference>
<gene>
    <name evidence="19" type="ORF">FSP39_011642</name>
</gene>
<feature type="active site" description="Nucleophile" evidence="11">
    <location>
        <position position="258"/>
    </location>
</feature>
<dbReference type="CDD" id="cd14294">
    <property type="entry name" value="UBA1_UBP5_like"/>
    <property type="match status" value="1"/>
</dbReference>
<dbReference type="Pfam" id="PF02148">
    <property type="entry name" value="zf-UBP"/>
    <property type="match status" value="1"/>
</dbReference>
<feature type="binding site" evidence="12">
    <location>
        <begin position="144"/>
        <end position="147"/>
    </location>
    <ligand>
        <name>substrate</name>
    </ligand>
</feature>
<dbReference type="PROSITE" id="PS00972">
    <property type="entry name" value="USP_1"/>
    <property type="match status" value="1"/>
</dbReference>
<comment type="similarity">
    <text evidence="2 15">Belongs to the peptidase C19 family.</text>
</comment>
<feature type="binding site" evidence="12">
    <location>
        <position position="182"/>
    </location>
    <ligand>
        <name>substrate</name>
    </ligand>
</feature>
<dbReference type="Gene3D" id="1.10.8.10">
    <property type="entry name" value="DNA helicase RuvA subunit, C-terminal domain"/>
    <property type="match status" value="2"/>
</dbReference>
<evidence type="ECO:0000313" key="20">
    <source>
        <dbReference type="Proteomes" id="UP001186944"/>
    </source>
</evidence>
<dbReference type="Proteomes" id="UP001186944">
    <property type="component" value="Unassembled WGS sequence"/>
</dbReference>
<dbReference type="InterPro" id="IPR050185">
    <property type="entry name" value="Ub_carboxyl-term_hydrolase"/>
</dbReference>
<dbReference type="SMART" id="SM00290">
    <property type="entry name" value="ZnF_UBP"/>
    <property type="match status" value="1"/>
</dbReference>
<keyword evidence="4 13" id="KW-0479">Metal-binding</keyword>
<keyword evidence="7 15" id="KW-0833">Ubl conjugation pathway</keyword>
<dbReference type="Gene3D" id="3.30.40.10">
    <property type="entry name" value="Zinc/RING finger domain, C3HC4 (zinc finger)"/>
    <property type="match status" value="2"/>
</dbReference>
<reference evidence="19" key="1">
    <citation type="submission" date="2019-08" db="EMBL/GenBank/DDBJ databases">
        <title>The improved chromosome-level genome for the pearl oyster Pinctada fucata martensii using PacBio sequencing and Hi-C.</title>
        <authorList>
            <person name="Zheng Z."/>
        </authorList>
    </citation>
    <scope>NUCLEOTIDE SEQUENCE</scope>
    <source>
        <strain evidence="19">ZZ-2019</strain>
        <tissue evidence="19">Adductor muscle</tissue>
    </source>
</reference>
<dbReference type="PROSITE" id="PS50030">
    <property type="entry name" value="UBA"/>
    <property type="match status" value="2"/>
</dbReference>
<dbReference type="InterPro" id="IPR001607">
    <property type="entry name" value="Znf_UBP"/>
</dbReference>
<dbReference type="PIRSF" id="PIRSF016308">
    <property type="entry name" value="UBP"/>
    <property type="match status" value="1"/>
</dbReference>
<name>A0AA88YUR9_PINIB</name>
<organism evidence="19 20">
    <name type="scientific">Pinctada imbricata</name>
    <name type="common">Atlantic pearl-oyster</name>
    <name type="synonym">Pinctada martensii</name>
    <dbReference type="NCBI Taxonomy" id="66713"/>
    <lineage>
        <taxon>Eukaryota</taxon>
        <taxon>Metazoa</taxon>
        <taxon>Spiralia</taxon>
        <taxon>Lophotrochozoa</taxon>
        <taxon>Mollusca</taxon>
        <taxon>Bivalvia</taxon>
        <taxon>Autobranchia</taxon>
        <taxon>Pteriomorphia</taxon>
        <taxon>Pterioida</taxon>
        <taxon>Pterioidea</taxon>
        <taxon>Pteriidae</taxon>
        <taxon>Pinctada</taxon>
    </lineage>
</organism>
<dbReference type="PANTHER" id="PTHR21646:SF10">
    <property type="entry name" value="UBIQUITIN CARBOXYL-TERMINAL HYDROLASE 14"/>
    <property type="match status" value="1"/>
</dbReference>
<dbReference type="InterPro" id="IPR013083">
    <property type="entry name" value="Znf_RING/FYVE/PHD"/>
</dbReference>
<feature type="domain" description="UBP-type" evidence="18">
    <location>
        <begin position="98"/>
        <end position="206"/>
    </location>
</feature>
<accession>A0AA88YUR9</accession>
<feature type="active site" description="Proton acceptor" evidence="11">
    <location>
        <position position="695"/>
    </location>
</feature>
<dbReference type="InterPro" id="IPR009060">
    <property type="entry name" value="UBA-like_sf"/>
</dbReference>
<dbReference type="InterPro" id="IPR015940">
    <property type="entry name" value="UBA"/>
</dbReference>
<proteinExistence type="inferred from homology"/>
<feature type="binding site" evidence="12">
    <location>
        <position position="187"/>
    </location>
    <ligand>
        <name>substrate</name>
    </ligand>
</feature>
<dbReference type="Gene3D" id="3.90.70.10">
    <property type="entry name" value="Cysteine proteinases"/>
    <property type="match status" value="1"/>
</dbReference>
<evidence type="ECO:0000256" key="8">
    <source>
        <dbReference type="ARBA" id="ARBA00022801"/>
    </source>
</evidence>
<sequence>ESDSGLYVCMNTFLGLGKKCVEWYHKKTGNSVFLNIKRIRKEIPQKESAPTQAPTKLAIGVEGGFNPDEKQYEFEETTSIVILPSWSVIPLPDPSLPEMVQHAENLLQLDNGKKIPPSGWKCEMCDLTTNLWLNLTDGSILCGRRFFDGSGGNNHAVEHYNVVKYPLAVKLGTITPDGADVYSYDEDDMVIDPYLDKHLAHFGINIKALQKTEKTMLELEIDINQRIGEWDVIQEAGSNLTPLYGPGYTGMRNLGNSCYMNSVMQVVFTVPDFQKRYVDCAMDIFSNCSADPSTDFTVQMAKLGQGLLTGEYSKPPPEGADDKILPPSGIRPQMFKTLIGKGHPEFSTKRQQDAQEYYLHLLNILEKNTRGTLNPSDSFKFKVEERVQCTQSGKVKYSNRPEYCLALPIPMEAATNKKEVEEYEKKKAELESQGQKIDPKELVRPRIPLLSCIESFAATESVDDFYSSAIKSKTTAKKSTRLSTFPDFLVIQLKKFTVGEDWSPKKLDISVDIPVDLDLSLLRGQGLQQGEEELPQEEDSPDVQLDEAVVAQLVDMGFPLEGCKRAVFNTNNSGVEAAMNWVMEHMEDADFSLPFVPPGAKKSGGGSFIPNEEGIMMLSAMGFTRDQAIKALKNTDNNIERAADWIFSHPEELDTPMETEEAQASSSEPQYRDGYPKYKLVAFISHMGTSTMVGHYVCHIKKEGRWVIYNDEKVALSEHPPKDLAYLYMYQRV</sequence>
<dbReference type="SUPFAM" id="SSF57850">
    <property type="entry name" value="RING/U-box"/>
    <property type="match status" value="1"/>
</dbReference>
<dbReference type="GO" id="GO:0016579">
    <property type="term" value="P:protein deubiquitination"/>
    <property type="evidence" value="ECO:0007669"/>
    <property type="project" value="InterPro"/>
</dbReference>
<evidence type="ECO:0000256" key="4">
    <source>
        <dbReference type="ARBA" id="ARBA00022723"/>
    </source>
</evidence>
<feature type="binding site" evidence="13">
    <location>
        <position position="155"/>
    </location>
    <ligand>
        <name>Zn(2+)</name>
        <dbReference type="ChEBI" id="CHEBI:29105"/>
    </ligand>
</feature>
<feature type="domain" description="UBA" evidence="16">
    <location>
        <begin position="609"/>
        <end position="649"/>
    </location>
</feature>
<protein>
    <recommendedName>
        <fullName evidence="15">Ubiquitin carboxyl-terminal hydrolase</fullName>
        <ecNumber evidence="15">3.4.19.12</ecNumber>
    </recommendedName>
</protein>
<evidence type="ECO:0000256" key="5">
    <source>
        <dbReference type="ARBA" id="ARBA00022737"/>
    </source>
</evidence>
<keyword evidence="10 13" id="KW-0862">Zinc</keyword>
<dbReference type="CDD" id="cd02658">
    <property type="entry name" value="Peptidase_C19B"/>
    <property type="match status" value="1"/>
</dbReference>
<keyword evidence="8 15" id="KW-0378">Hydrolase</keyword>
<dbReference type="GO" id="GO:0008270">
    <property type="term" value="F:zinc ion binding"/>
    <property type="evidence" value="ECO:0007669"/>
    <property type="project" value="UniProtKB-KW"/>
</dbReference>
<evidence type="ECO:0000256" key="14">
    <source>
        <dbReference type="PROSITE-ProRule" id="PRU00502"/>
    </source>
</evidence>
<dbReference type="InterPro" id="IPR016652">
    <property type="entry name" value="Ubiquitinyl_hydrolase"/>
</dbReference>
<dbReference type="PROSITE" id="PS50235">
    <property type="entry name" value="USP_3"/>
    <property type="match status" value="1"/>
</dbReference>
<evidence type="ECO:0000256" key="7">
    <source>
        <dbReference type="ARBA" id="ARBA00022786"/>
    </source>
</evidence>
<feature type="domain" description="USP" evidence="17">
    <location>
        <begin position="249"/>
        <end position="733"/>
    </location>
</feature>
<evidence type="ECO:0000256" key="3">
    <source>
        <dbReference type="ARBA" id="ARBA00022670"/>
    </source>
</evidence>
<feature type="binding site" evidence="13">
    <location>
        <position position="122"/>
    </location>
    <ligand>
        <name>Zn(2+)</name>
        <dbReference type="ChEBI" id="CHEBI:29105"/>
    </ligand>
</feature>
<evidence type="ECO:0000259" key="16">
    <source>
        <dbReference type="PROSITE" id="PS50030"/>
    </source>
</evidence>
<evidence type="ECO:0000256" key="9">
    <source>
        <dbReference type="ARBA" id="ARBA00022807"/>
    </source>
</evidence>
<dbReference type="InterPro" id="IPR041432">
    <property type="entry name" value="UBP13_Znf-UBP_var"/>
</dbReference>
<evidence type="ECO:0000259" key="18">
    <source>
        <dbReference type="PROSITE" id="PS50271"/>
    </source>
</evidence>
<feature type="binding site" evidence="13">
    <location>
        <position position="142"/>
    </location>
    <ligand>
        <name>Zn(2+)</name>
        <dbReference type="ChEBI" id="CHEBI:29105"/>
    </ligand>
</feature>
<dbReference type="CDD" id="cd14386">
    <property type="entry name" value="UBA2_UBP5"/>
    <property type="match status" value="1"/>
</dbReference>
<keyword evidence="9 15" id="KW-0788">Thiol protease</keyword>
<comment type="caution">
    <text evidence="19">The sequence shown here is derived from an EMBL/GenBank/DDBJ whole genome shotgun (WGS) entry which is preliminary data.</text>
</comment>
<dbReference type="FunFam" id="1.10.8.10:FF:000016">
    <property type="entry name" value="Ubiquitin carboxyl-terminal hydrolase"/>
    <property type="match status" value="1"/>
</dbReference>
<feature type="domain" description="UBA" evidence="16">
    <location>
        <begin position="544"/>
        <end position="585"/>
    </location>
</feature>
<evidence type="ECO:0000256" key="10">
    <source>
        <dbReference type="ARBA" id="ARBA00022833"/>
    </source>
</evidence>
<dbReference type="GO" id="GO:0004843">
    <property type="term" value="F:cysteine-type deubiquitinase activity"/>
    <property type="evidence" value="ECO:0007669"/>
    <property type="project" value="UniProtKB-UniRule"/>
</dbReference>
<feature type="non-terminal residue" evidence="19">
    <location>
        <position position="1"/>
    </location>
</feature>
<dbReference type="EMBL" id="VSWD01000003">
    <property type="protein sequence ID" value="KAK3106047.1"/>
    <property type="molecule type" value="Genomic_DNA"/>
</dbReference>
<feature type="binding site" evidence="12">
    <location>
        <position position="184"/>
    </location>
    <ligand>
        <name>substrate</name>
    </ligand>
</feature>
<feature type="binding site" evidence="13">
    <location>
        <position position="125"/>
    </location>
    <ligand>
        <name>Zn(2+)</name>
        <dbReference type="ChEBI" id="CHEBI:29105"/>
    </ligand>
</feature>
<dbReference type="InterPro" id="IPR001394">
    <property type="entry name" value="Peptidase_C19_UCH"/>
</dbReference>
<dbReference type="PANTHER" id="PTHR21646">
    <property type="entry name" value="UBIQUITIN CARBOXYL-TERMINAL HYDROLASE"/>
    <property type="match status" value="1"/>
</dbReference>
<dbReference type="FunFam" id="3.30.40.10:FF:000026">
    <property type="entry name" value="Ubiquitin carboxyl-terminal hydrolase"/>
    <property type="match status" value="1"/>
</dbReference>
<evidence type="ECO:0000313" key="19">
    <source>
        <dbReference type="EMBL" id="KAK3106047.1"/>
    </source>
</evidence>